<dbReference type="GO" id="GO:0008146">
    <property type="term" value="F:sulfotransferase activity"/>
    <property type="evidence" value="ECO:0007669"/>
    <property type="project" value="TreeGrafter"/>
</dbReference>
<dbReference type="GO" id="GO:0005829">
    <property type="term" value="C:cytosol"/>
    <property type="evidence" value="ECO:0007669"/>
    <property type="project" value="TreeGrafter"/>
</dbReference>
<dbReference type="PANTHER" id="PTHR10953:SF102">
    <property type="entry name" value="ADENYLYLTRANSFERASE AND SULFURTRANSFERASE MOCS3"/>
    <property type="match status" value="1"/>
</dbReference>
<dbReference type="Pfam" id="PF00899">
    <property type="entry name" value="ThiF"/>
    <property type="match status" value="1"/>
</dbReference>
<evidence type="ECO:0000259" key="2">
    <source>
        <dbReference type="Pfam" id="PF00899"/>
    </source>
</evidence>
<dbReference type="GO" id="GO:0008641">
    <property type="term" value="F:ubiquitin-like modifier activating enzyme activity"/>
    <property type="evidence" value="ECO:0007669"/>
    <property type="project" value="InterPro"/>
</dbReference>
<dbReference type="GO" id="GO:0004792">
    <property type="term" value="F:thiosulfate-cyanide sulfurtransferase activity"/>
    <property type="evidence" value="ECO:0007669"/>
    <property type="project" value="TreeGrafter"/>
</dbReference>
<dbReference type="Gene3D" id="3.40.50.720">
    <property type="entry name" value="NAD(P)-binding Rossmann-like Domain"/>
    <property type="match status" value="1"/>
</dbReference>
<name>A0A379LTY5_ENTAG</name>
<evidence type="ECO:0000313" key="4">
    <source>
        <dbReference type="Proteomes" id="UP000254640"/>
    </source>
</evidence>
<keyword evidence="3" id="KW-0808">Transferase</keyword>
<sequence length="101" mass="11274">MERYQRQTMLPEIGEAGQQRLSRAKVLVVGAGGLSATLLPLLAGAGVGFIRLYDGDRVELHNLHRQTLFGVDDVGSRKYFALSVRWRSAILTATLRRIHTR</sequence>
<dbReference type="PANTHER" id="PTHR10953">
    <property type="entry name" value="UBIQUITIN-ACTIVATING ENZYME E1"/>
    <property type="match status" value="1"/>
</dbReference>
<protein>
    <submittedName>
        <fullName evidence="3">Probable adenylyltransferase/sulfurtransferase MoeZ</fullName>
    </submittedName>
</protein>
<keyword evidence="1" id="KW-0812">Transmembrane</keyword>
<dbReference type="GO" id="GO:0016779">
    <property type="term" value="F:nucleotidyltransferase activity"/>
    <property type="evidence" value="ECO:0007669"/>
    <property type="project" value="UniProtKB-KW"/>
</dbReference>
<keyword evidence="3" id="KW-0548">Nucleotidyltransferase</keyword>
<feature type="transmembrane region" description="Helical" evidence="1">
    <location>
        <begin position="26"/>
        <end position="50"/>
    </location>
</feature>
<dbReference type="InterPro" id="IPR045886">
    <property type="entry name" value="ThiF/MoeB/HesA"/>
</dbReference>
<dbReference type="SUPFAM" id="SSF69572">
    <property type="entry name" value="Activating enzymes of the ubiquitin-like proteins"/>
    <property type="match status" value="1"/>
</dbReference>
<evidence type="ECO:0000313" key="3">
    <source>
        <dbReference type="EMBL" id="SUE06710.1"/>
    </source>
</evidence>
<dbReference type="InterPro" id="IPR000594">
    <property type="entry name" value="ThiF_NAD_FAD-bd"/>
</dbReference>
<gene>
    <name evidence="3" type="primary">moeZ_2</name>
    <name evidence="3" type="ORF">NCTC9381_05572</name>
</gene>
<evidence type="ECO:0000256" key="1">
    <source>
        <dbReference type="SAM" id="Phobius"/>
    </source>
</evidence>
<keyword evidence="1" id="KW-0472">Membrane</keyword>
<dbReference type="InterPro" id="IPR035985">
    <property type="entry name" value="Ubiquitin-activating_enz"/>
</dbReference>
<proteinExistence type="predicted"/>
<dbReference type="Proteomes" id="UP000254640">
    <property type="component" value="Unassembled WGS sequence"/>
</dbReference>
<accession>A0A379LTY5</accession>
<reference evidence="3 4" key="1">
    <citation type="submission" date="2018-06" db="EMBL/GenBank/DDBJ databases">
        <authorList>
            <consortium name="Pathogen Informatics"/>
            <person name="Doyle S."/>
        </authorList>
    </citation>
    <scope>NUCLEOTIDE SEQUENCE [LARGE SCALE GENOMIC DNA]</scope>
    <source>
        <strain evidence="3 4">NCTC9381</strain>
    </source>
</reference>
<organism evidence="3 4">
    <name type="scientific">Enterobacter agglomerans</name>
    <name type="common">Erwinia herbicola</name>
    <name type="synonym">Pantoea agglomerans</name>
    <dbReference type="NCBI Taxonomy" id="549"/>
    <lineage>
        <taxon>Bacteria</taxon>
        <taxon>Pseudomonadati</taxon>
        <taxon>Pseudomonadota</taxon>
        <taxon>Gammaproteobacteria</taxon>
        <taxon>Enterobacterales</taxon>
        <taxon>Erwiniaceae</taxon>
        <taxon>Pantoea</taxon>
        <taxon>Pantoea agglomerans group</taxon>
    </lineage>
</organism>
<keyword evidence="1" id="KW-1133">Transmembrane helix</keyword>
<feature type="domain" description="THIF-type NAD/FAD binding fold" evidence="2">
    <location>
        <begin position="4"/>
        <end position="86"/>
    </location>
</feature>
<dbReference type="EMBL" id="UGSO01000002">
    <property type="protein sequence ID" value="SUE06710.1"/>
    <property type="molecule type" value="Genomic_DNA"/>
</dbReference>
<dbReference type="AlphaFoldDB" id="A0A379LTY5"/>
<keyword evidence="4" id="KW-1185">Reference proteome</keyword>